<organism evidence="1 2">
    <name type="scientific">Purpureocillium lilacinum</name>
    <name type="common">Paecilomyces lilacinus</name>
    <dbReference type="NCBI Taxonomy" id="33203"/>
    <lineage>
        <taxon>Eukaryota</taxon>
        <taxon>Fungi</taxon>
        <taxon>Dikarya</taxon>
        <taxon>Ascomycota</taxon>
        <taxon>Pezizomycotina</taxon>
        <taxon>Sordariomycetes</taxon>
        <taxon>Hypocreomycetidae</taxon>
        <taxon>Hypocreales</taxon>
        <taxon>Ophiocordycipitaceae</taxon>
        <taxon>Purpureocillium</taxon>
    </lineage>
</organism>
<sequence>MAGADGTLGGGRDVNRKDALGNKLAALGAAFRSRIRCSCDARLGERPSSFGFVGQGTFVACAAAYPVTDATSVPSAGHGRMRGVVARRPARQMGARLTEPTVRPLQGHRQARRHQMEMMGLGLPSRGRKQRAWWLAVRISAAQVGPSYGASAARDRATLHPVHRPALPCASHAAMCRGFLEEHSRFRNQMLPRRDGAWAIGSGEALLYLPVLDLVLHWRLAARHRTAICGDLG</sequence>
<dbReference type="Proteomes" id="UP001287286">
    <property type="component" value="Unassembled WGS sequence"/>
</dbReference>
<evidence type="ECO:0000313" key="1">
    <source>
        <dbReference type="EMBL" id="KAK4093888.1"/>
    </source>
</evidence>
<accession>A0ABR0CDV4</accession>
<dbReference type="EMBL" id="JAWRVI010000004">
    <property type="protein sequence ID" value="KAK4093888.1"/>
    <property type="molecule type" value="Genomic_DNA"/>
</dbReference>
<reference evidence="1 2" key="1">
    <citation type="journal article" date="2024" name="Microbiol. Resour. Announc.">
        <title>Genome annotations for the ascomycete fungi Trichoderma harzianum, Trichoderma aggressivum, and Purpureocillium lilacinum.</title>
        <authorList>
            <person name="Beijen E.P.W."/>
            <person name="Ohm R.A."/>
        </authorList>
    </citation>
    <scope>NUCLEOTIDE SEQUENCE [LARGE SCALE GENOMIC DNA]</scope>
    <source>
        <strain evidence="1 2">CBS 150709</strain>
    </source>
</reference>
<evidence type="ECO:0000313" key="2">
    <source>
        <dbReference type="Proteomes" id="UP001287286"/>
    </source>
</evidence>
<proteinExistence type="predicted"/>
<protein>
    <submittedName>
        <fullName evidence="1">Uncharacterized protein</fullName>
    </submittedName>
</protein>
<keyword evidence="2" id="KW-1185">Reference proteome</keyword>
<gene>
    <name evidence="1" type="ORF">Purlil1_1379</name>
</gene>
<name>A0ABR0CDV4_PURLI</name>
<comment type="caution">
    <text evidence="1">The sequence shown here is derived from an EMBL/GenBank/DDBJ whole genome shotgun (WGS) entry which is preliminary data.</text>
</comment>